<accession>A0A194QW35</accession>
<feature type="compositionally biased region" description="Low complexity" evidence="1">
    <location>
        <begin position="381"/>
        <end position="396"/>
    </location>
</feature>
<feature type="compositionally biased region" description="Polar residues" evidence="1">
    <location>
        <begin position="83"/>
        <end position="92"/>
    </location>
</feature>
<feature type="region of interest" description="Disordered" evidence="1">
    <location>
        <begin position="248"/>
        <end position="298"/>
    </location>
</feature>
<feature type="compositionally biased region" description="Basic and acidic residues" evidence="1">
    <location>
        <begin position="527"/>
        <end position="543"/>
    </location>
</feature>
<protein>
    <submittedName>
        <fullName evidence="2">Uncharacterized protein</fullName>
    </submittedName>
</protein>
<feature type="region of interest" description="Disordered" evidence="1">
    <location>
        <begin position="748"/>
        <end position="767"/>
    </location>
</feature>
<feature type="compositionally biased region" description="Polar residues" evidence="1">
    <location>
        <begin position="99"/>
        <end position="120"/>
    </location>
</feature>
<feature type="compositionally biased region" description="Acidic residues" evidence="1">
    <location>
        <begin position="59"/>
        <end position="81"/>
    </location>
</feature>
<reference evidence="2 3" key="1">
    <citation type="journal article" date="2015" name="Nat. Commun.">
        <title>Outbred genome sequencing and CRISPR/Cas9 gene editing in butterflies.</title>
        <authorList>
            <person name="Li X."/>
            <person name="Fan D."/>
            <person name="Zhang W."/>
            <person name="Liu G."/>
            <person name="Zhang L."/>
            <person name="Zhao L."/>
            <person name="Fang X."/>
            <person name="Chen L."/>
            <person name="Dong Y."/>
            <person name="Chen Y."/>
            <person name="Ding Y."/>
            <person name="Zhao R."/>
            <person name="Feng M."/>
            <person name="Zhu Y."/>
            <person name="Feng Y."/>
            <person name="Jiang X."/>
            <person name="Zhu D."/>
            <person name="Xiang H."/>
            <person name="Feng X."/>
            <person name="Li S."/>
            <person name="Wang J."/>
            <person name="Zhang G."/>
            <person name="Kronforst M.R."/>
            <person name="Wang W."/>
        </authorList>
    </citation>
    <scope>NUCLEOTIDE SEQUENCE [LARGE SCALE GENOMIC DNA]</scope>
    <source>
        <strain evidence="2">Ya'a_city_454_Pm</strain>
        <tissue evidence="2">Whole body</tissue>
    </source>
</reference>
<evidence type="ECO:0000313" key="3">
    <source>
        <dbReference type="Proteomes" id="UP000053240"/>
    </source>
</evidence>
<dbReference type="Proteomes" id="UP000053240">
    <property type="component" value="Unassembled WGS sequence"/>
</dbReference>
<feature type="compositionally biased region" description="Acidic residues" evidence="1">
    <location>
        <begin position="515"/>
        <end position="526"/>
    </location>
</feature>
<gene>
    <name evidence="2" type="ORF">RR48_13321</name>
</gene>
<organism evidence="2 3">
    <name type="scientific">Papilio machaon</name>
    <name type="common">Old World swallowtail butterfly</name>
    <dbReference type="NCBI Taxonomy" id="76193"/>
    <lineage>
        <taxon>Eukaryota</taxon>
        <taxon>Metazoa</taxon>
        <taxon>Ecdysozoa</taxon>
        <taxon>Arthropoda</taxon>
        <taxon>Hexapoda</taxon>
        <taxon>Insecta</taxon>
        <taxon>Pterygota</taxon>
        <taxon>Neoptera</taxon>
        <taxon>Endopterygota</taxon>
        <taxon>Lepidoptera</taxon>
        <taxon>Glossata</taxon>
        <taxon>Ditrysia</taxon>
        <taxon>Papilionoidea</taxon>
        <taxon>Papilionidae</taxon>
        <taxon>Papilioninae</taxon>
        <taxon>Papilio</taxon>
    </lineage>
</organism>
<keyword evidence="3" id="KW-1185">Reference proteome</keyword>
<feature type="region of interest" description="Disordered" evidence="1">
    <location>
        <begin position="509"/>
        <end position="577"/>
    </location>
</feature>
<feature type="compositionally biased region" description="Basic and acidic residues" evidence="1">
    <location>
        <begin position="253"/>
        <end position="267"/>
    </location>
</feature>
<name>A0A194QW35_PAPMA</name>
<feature type="compositionally biased region" description="Polar residues" evidence="1">
    <location>
        <begin position="368"/>
        <end position="380"/>
    </location>
</feature>
<sequence>MRVRSVCGACVRCVRAVRACGACVRCVRAVRAVTDYGAARHTFPASGLGLNSATLEAGEAEYEGNEETAAEDYQQDSDQDSSVDTQEGANNNGRREAVQDNSRLPDLNNNPYKQHTNNLQRGHLNNFDNFPEISGISRDARNDKISRTNVDSNSKPGGRYRQPDTYSENNEQEARQHFDDNAFKTNRAQNLGFDNNINKRAMLPPGASDEGDLLFENNRDQLNKLDKSGYAREGEPGLQPRFFKHQTYNMPGENKEAPDFKRYDKWRLNRNRRQTPKSNLKINDEANESTPSPDSKEIDLVNEDEESAIKRHVKKLSGPELEELFNTLSDDKRNLLKKIIDNDSDNDDTVSKREITKKAGAVEQNSYIENGQLDSSKIQGVSSNVEESNTETSLSHETTETSKKSVSATELGEIMPSKSSGGCDKSENKLDLTNPNEDLKEVKSEGNLDLESKKSDTDVDLESNSQIMTKNDNKREANINEMTNMEKSSDDTQIVDRDYSLKDFQGSMNNQDMFLQDDELTDLINEETERQTSHKNGLKREASPDESVDLSESIKSLEESFPNPKSYDDSNPFYGSDMAPLVRVKRKDADSAIMKRSASVIADSNVPYFPNKGENDDEDNDEGSEFDEDGFYDRTSNFARNNDNKPFDTSRAKEYRIFNQKASHSYGNENLDSDTANLGSDTDNAMTGAEGINDNLMYSALRDRRTLEENDNSKVLDDKIKDILPERRLRSTPLMDNQAKTVSETNINVPVPGYQENDAFGPLPRSYEGDLGRYKRIRRVKQMPMFQDNLAQTE</sequence>
<feature type="region of interest" description="Disordered" evidence="1">
    <location>
        <begin position="605"/>
        <end position="647"/>
    </location>
</feature>
<dbReference type="EMBL" id="KQ461073">
    <property type="protein sequence ID" value="KPJ09687.1"/>
    <property type="molecule type" value="Genomic_DNA"/>
</dbReference>
<feature type="region of interest" description="Disordered" evidence="1">
    <location>
        <begin position="368"/>
        <end position="493"/>
    </location>
</feature>
<feature type="compositionally biased region" description="Basic and acidic residues" evidence="1">
    <location>
        <begin position="437"/>
        <end position="457"/>
    </location>
</feature>
<feature type="region of interest" description="Disordered" evidence="1">
    <location>
        <begin position="59"/>
        <end position="126"/>
    </location>
</feature>
<dbReference type="AlphaFoldDB" id="A0A194QW35"/>
<dbReference type="InParanoid" id="A0A194QW35"/>
<dbReference type="InterPro" id="IPR018247">
    <property type="entry name" value="EF_Hand_1_Ca_BS"/>
</dbReference>
<feature type="compositionally biased region" description="Acidic residues" evidence="1">
    <location>
        <begin position="615"/>
        <end position="630"/>
    </location>
</feature>
<evidence type="ECO:0000256" key="1">
    <source>
        <dbReference type="SAM" id="MobiDB-lite"/>
    </source>
</evidence>
<feature type="region of interest" description="Disordered" evidence="1">
    <location>
        <begin position="138"/>
        <end position="174"/>
    </location>
</feature>
<dbReference type="PROSITE" id="PS00018">
    <property type="entry name" value="EF_HAND_1"/>
    <property type="match status" value="1"/>
</dbReference>
<proteinExistence type="predicted"/>
<evidence type="ECO:0000313" key="2">
    <source>
        <dbReference type="EMBL" id="KPJ09687.1"/>
    </source>
</evidence>